<dbReference type="SUPFAM" id="SSF53681">
    <property type="entry name" value="Aspartate/glutamate racemase"/>
    <property type="match status" value="2"/>
</dbReference>
<keyword evidence="4" id="KW-1185">Reference proteome</keyword>
<dbReference type="NCBIfam" id="TIGR00035">
    <property type="entry name" value="asp_race"/>
    <property type="match status" value="1"/>
</dbReference>
<sequence>MKTIGLIGGMSWESTAHYYRLLNEAVKARLGGLHSAKCLLASVDFAEVEPLQRAGRWDEAGAILNRAALGLERAGADLLLICANTMHKVADEALRGVRVPLLHIADATADRIAAAGVRRVALLGTRYVMEQDFYRERLAARHHLEVIVPGPADRAEVNRVIFEELCLGRVEPRSKARYAAIMEALVGAGAQGVVAGCTEITMLVQQPDVTVPLFDTTEIHALAAVERALA</sequence>
<keyword evidence="2" id="KW-0413">Isomerase</keyword>
<dbReference type="InterPro" id="IPR004380">
    <property type="entry name" value="Asp_race"/>
</dbReference>
<dbReference type="InterPro" id="IPR001920">
    <property type="entry name" value="Asp/Glu_race"/>
</dbReference>
<evidence type="ECO:0000256" key="2">
    <source>
        <dbReference type="ARBA" id="ARBA00023235"/>
    </source>
</evidence>
<proteinExistence type="inferred from homology"/>
<dbReference type="EMBL" id="BJTG01000001">
    <property type="protein sequence ID" value="GEJ55421.1"/>
    <property type="molecule type" value="Genomic_DNA"/>
</dbReference>
<organism evidence="3 4">
    <name type="scientific">Anaeromyxobacter diazotrophicus</name>
    <dbReference type="NCBI Taxonomy" id="2590199"/>
    <lineage>
        <taxon>Bacteria</taxon>
        <taxon>Pseudomonadati</taxon>
        <taxon>Myxococcota</taxon>
        <taxon>Myxococcia</taxon>
        <taxon>Myxococcales</taxon>
        <taxon>Cystobacterineae</taxon>
        <taxon>Anaeromyxobacteraceae</taxon>
        <taxon>Anaeromyxobacter</taxon>
    </lineage>
</organism>
<evidence type="ECO:0000313" key="3">
    <source>
        <dbReference type="EMBL" id="GEJ55421.1"/>
    </source>
</evidence>
<dbReference type="Proteomes" id="UP000503640">
    <property type="component" value="Unassembled WGS sequence"/>
</dbReference>
<evidence type="ECO:0000313" key="4">
    <source>
        <dbReference type="Proteomes" id="UP000503640"/>
    </source>
</evidence>
<dbReference type="PANTHER" id="PTHR21198">
    <property type="entry name" value="GLUTAMATE RACEMASE"/>
    <property type="match status" value="1"/>
</dbReference>
<name>A0A7I9VGA3_9BACT</name>
<dbReference type="RefSeq" id="WP_176062220.1">
    <property type="nucleotide sequence ID" value="NZ_BJTG01000001.1"/>
</dbReference>
<dbReference type="GO" id="GO:0047661">
    <property type="term" value="F:amino-acid racemase activity"/>
    <property type="evidence" value="ECO:0007669"/>
    <property type="project" value="InterPro"/>
</dbReference>
<protein>
    <submittedName>
        <fullName evidence="3">Aspartate racemase</fullName>
    </submittedName>
</protein>
<gene>
    <name evidence="3" type="primary">racD</name>
    <name evidence="3" type="ORF">AMYX_01620</name>
</gene>
<dbReference type="InterPro" id="IPR015942">
    <property type="entry name" value="Asp/Glu/hydantoin_racemase"/>
</dbReference>
<evidence type="ECO:0000256" key="1">
    <source>
        <dbReference type="ARBA" id="ARBA00007847"/>
    </source>
</evidence>
<dbReference type="PANTHER" id="PTHR21198:SF7">
    <property type="entry name" value="ASPARTATE-GLUTAMATE RACEMASE FAMILY"/>
    <property type="match status" value="1"/>
</dbReference>
<accession>A0A7I9VGA3</accession>
<comment type="similarity">
    <text evidence="1">Belongs to the aspartate/glutamate racemases family.</text>
</comment>
<comment type="caution">
    <text evidence="3">The sequence shown here is derived from an EMBL/GenBank/DDBJ whole genome shotgun (WGS) entry which is preliminary data.</text>
</comment>
<dbReference type="Gene3D" id="3.40.50.1860">
    <property type="match status" value="2"/>
</dbReference>
<dbReference type="Pfam" id="PF01177">
    <property type="entry name" value="Asp_Glu_race"/>
    <property type="match status" value="1"/>
</dbReference>
<dbReference type="AlphaFoldDB" id="A0A7I9VGA3"/>
<reference evidence="4" key="1">
    <citation type="journal article" date="2020" name="Appl. Environ. Microbiol.">
        <title>Diazotrophic Anaeromyxobacter Isolates from Soils.</title>
        <authorList>
            <person name="Masuda Y."/>
            <person name="Yamanaka H."/>
            <person name="Xu Z.X."/>
            <person name="Shiratori Y."/>
            <person name="Aono T."/>
            <person name="Amachi S."/>
            <person name="Senoo K."/>
            <person name="Itoh H."/>
        </authorList>
    </citation>
    <scope>NUCLEOTIDE SEQUENCE [LARGE SCALE GENOMIC DNA]</scope>
    <source>
        <strain evidence="4">R267</strain>
    </source>
</reference>